<dbReference type="EC" id="1.14.13.82" evidence="7"/>
<keyword evidence="3 7" id="KW-0560">Oxidoreductase</keyword>
<dbReference type="InterPro" id="IPR017941">
    <property type="entry name" value="Rieske_2Fe-2S"/>
</dbReference>
<dbReference type="InterPro" id="IPR050584">
    <property type="entry name" value="Cholesterol_7-desaturase"/>
</dbReference>
<dbReference type="GO" id="GO:0018489">
    <property type="term" value="F:vanillate monooxygenase activity"/>
    <property type="evidence" value="ECO:0007669"/>
    <property type="project" value="UniProtKB-EC"/>
</dbReference>
<dbReference type="Pfam" id="PF00355">
    <property type="entry name" value="Rieske"/>
    <property type="match status" value="1"/>
</dbReference>
<dbReference type="Pfam" id="PF19112">
    <property type="entry name" value="VanA_C"/>
    <property type="match status" value="1"/>
</dbReference>
<dbReference type="eggNOG" id="COG4638">
    <property type="taxonomic scope" value="Bacteria"/>
</dbReference>
<dbReference type="Proteomes" id="UP000000662">
    <property type="component" value="Chromosome 2"/>
</dbReference>
<dbReference type="GO" id="GO:0005737">
    <property type="term" value="C:cytoplasm"/>
    <property type="evidence" value="ECO:0007669"/>
    <property type="project" value="TreeGrafter"/>
</dbReference>
<dbReference type="SUPFAM" id="SSF55961">
    <property type="entry name" value="Bet v1-like"/>
    <property type="match status" value="1"/>
</dbReference>
<evidence type="ECO:0000256" key="4">
    <source>
        <dbReference type="ARBA" id="ARBA00023004"/>
    </source>
</evidence>
<dbReference type="GO" id="GO:0051537">
    <property type="term" value="F:2 iron, 2 sulfur cluster binding"/>
    <property type="evidence" value="ECO:0007669"/>
    <property type="project" value="UniProtKB-KW"/>
</dbReference>
<dbReference type="GO" id="GO:0046872">
    <property type="term" value="F:metal ion binding"/>
    <property type="evidence" value="ECO:0007669"/>
    <property type="project" value="UniProtKB-KW"/>
</dbReference>
<keyword evidence="7" id="KW-0503">Monooxygenase</keyword>
<dbReference type="Gene3D" id="2.102.10.10">
    <property type="entry name" value="Rieske [2Fe-2S] iron-sulphur domain"/>
    <property type="match status" value="1"/>
</dbReference>
<evidence type="ECO:0000313" key="7">
    <source>
        <dbReference type="EMBL" id="ABI89882.1"/>
    </source>
</evidence>
<dbReference type="EMBL" id="CP000441">
    <property type="protein sequence ID" value="ABI89882.1"/>
    <property type="molecule type" value="Genomic_DNA"/>
</dbReference>
<keyword evidence="4" id="KW-0408">Iron</keyword>
<name>Q0B7J1_BURCM</name>
<keyword evidence="8" id="KW-1185">Reference proteome</keyword>
<dbReference type="CDD" id="cd08878">
    <property type="entry name" value="RHO_alpha_C_DMO-like"/>
    <property type="match status" value="1"/>
</dbReference>
<dbReference type="Gene3D" id="3.90.380.10">
    <property type="entry name" value="Naphthalene 1,2-dioxygenase Alpha Subunit, Chain A, domain 1"/>
    <property type="match status" value="1"/>
</dbReference>
<keyword evidence="2" id="KW-0479">Metal-binding</keyword>
<dbReference type="InterPro" id="IPR044043">
    <property type="entry name" value="VanA_C_cat"/>
</dbReference>
<evidence type="ECO:0000256" key="3">
    <source>
        <dbReference type="ARBA" id="ARBA00023002"/>
    </source>
</evidence>
<protein>
    <submittedName>
        <fullName evidence="7">Vanillate monooxygenase</fullName>
        <ecNumber evidence="7">1.14.13.82</ecNumber>
    </submittedName>
</protein>
<evidence type="ECO:0000256" key="1">
    <source>
        <dbReference type="ARBA" id="ARBA00022714"/>
    </source>
</evidence>
<dbReference type="AlphaFoldDB" id="Q0B7J1"/>
<dbReference type="PANTHER" id="PTHR21266:SF19">
    <property type="entry name" value="CHLOROPHYLLIDE A OXYGENASE, CHLOROPLASTIC"/>
    <property type="match status" value="1"/>
</dbReference>
<organism evidence="7 8">
    <name type="scientific">Burkholderia ambifaria (strain ATCC BAA-244 / DSM 16087 / CCUG 44356 / LMG 19182 / AMMD)</name>
    <name type="common">Burkholderia cepacia (strain AMMD)</name>
    <dbReference type="NCBI Taxonomy" id="339670"/>
    <lineage>
        <taxon>Bacteria</taxon>
        <taxon>Pseudomonadati</taxon>
        <taxon>Pseudomonadota</taxon>
        <taxon>Betaproteobacteria</taxon>
        <taxon>Burkholderiales</taxon>
        <taxon>Burkholderiaceae</taxon>
        <taxon>Burkholderia</taxon>
        <taxon>Burkholderia cepacia complex</taxon>
    </lineage>
</organism>
<proteinExistence type="predicted"/>
<dbReference type="SUPFAM" id="SSF50022">
    <property type="entry name" value="ISP domain"/>
    <property type="match status" value="1"/>
</dbReference>
<accession>Q0B7J1</accession>
<gene>
    <name evidence="7" type="ordered locus">Bamb_4330</name>
</gene>
<reference evidence="7" key="1">
    <citation type="submission" date="2006-08" db="EMBL/GenBank/DDBJ databases">
        <title>Complete sequence of Chromosome 2 of Burkholderia cepacia AMMD.</title>
        <authorList>
            <consortium name="US DOE Joint Genome Institute"/>
            <person name="Copeland A."/>
            <person name="Lucas S."/>
            <person name="Lapidus A."/>
            <person name="Barry K."/>
            <person name="Detter J.C."/>
            <person name="Glavina del Rio T."/>
            <person name="Hammon N."/>
            <person name="Israni S."/>
            <person name="Pitluck S."/>
            <person name="Bruce D."/>
            <person name="Chain P."/>
            <person name="Malfatti S."/>
            <person name="Shin M."/>
            <person name="Vergez L."/>
            <person name="Schmutz J."/>
            <person name="Larimer F."/>
            <person name="Land M."/>
            <person name="Hauser L."/>
            <person name="Kyrpides N."/>
            <person name="Kim E."/>
            <person name="Parke J."/>
            <person name="Coenye T."/>
            <person name="Konstantinidis K."/>
            <person name="Ramette A."/>
            <person name="Tiedje J."/>
            <person name="Richardson P."/>
        </authorList>
    </citation>
    <scope>NUCLEOTIDE SEQUENCE</scope>
    <source>
        <strain evidence="7">AMMD</strain>
    </source>
</reference>
<dbReference type="PANTHER" id="PTHR21266">
    <property type="entry name" value="IRON-SULFUR DOMAIN CONTAINING PROTEIN"/>
    <property type="match status" value="1"/>
</dbReference>
<feature type="domain" description="Rieske" evidence="6">
    <location>
        <begin position="16"/>
        <end position="119"/>
    </location>
</feature>
<evidence type="ECO:0000256" key="5">
    <source>
        <dbReference type="ARBA" id="ARBA00023014"/>
    </source>
</evidence>
<evidence type="ECO:0000256" key="2">
    <source>
        <dbReference type="ARBA" id="ARBA00022723"/>
    </source>
</evidence>
<evidence type="ECO:0000313" key="8">
    <source>
        <dbReference type="Proteomes" id="UP000000662"/>
    </source>
</evidence>
<keyword evidence="1" id="KW-0001">2Fe-2S</keyword>
<evidence type="ECO:0000259" key="6">
    <source>
        <dbReference type="PROSITE" id="PS51296"/>
    </source>
</evidence>
<sequence length="366" mass="40938">MRPGQNMKRPFLRNAWYVAAWDSEVKADELFQRTLLNESVLLFRNDRGEVQAVSNRCPHRFAPLHLGKKLPNGVQCPYHGLEFDGSGQCTRNPHGGGVVPKAAQLKTYPVVEKYSLIWIWMGEASIADSSKIPDFSCLDPQLSHVAKRYLHVKANYVLETDNILDLSHIQYLHPGTLGSSSVADAITSVVQEGNTVYSMRQTVGDIMPEFLYRQRRIPVGTPVDRWIDVRWDAPAHMLLDAGSVATGKPRSEGVSNKIAHIFSPETASTTHYWFAVSNPLSMGDDGMQRAEDFVSGLVHPFQNEDLPMLEAQQHMIGEADFWSLKPVLLAGDAAAVRARRILDKLLADEEATMQTIVSKSEQRFNK</sequence>
<dbReference type="PROSITE" id="PS51296">
    <property type="entry name" value="RIESKE"/>
    <property type="match status" value="1"/>
</dbReference>
<dbReference type="KEGG" id="bam:Bamb_4330"/>
<dbReference type="InterPro" id="IPR036922">
    <property type="entry name" value="Rieske_2Fe-2S_sf"/>
</dbReference>
<keyword evidence="5" id="KW-0411">Iron-sulfur</keyword>